<reference evidence="5 6" key="1">
    <citation type="submission" date="2020-12" db="EMBL/GenBank/DDBJ databases">
        <title>De novo assembly of Tibetan sheep genome.</title>
        <authorList>
            <person name="Li X."/>
        </authorList>
    </citation>
    <scope>NUCLEOTIDE SEQUENCE [LARGE SCALE GENOMIC DNA]</scope>
    <source>
        <tissue evidence="5">Heart</tissue>
    </source>
</reference>
<comment type="subcellular location">
    <subcellularLocation>
        <location evidence="1">Membrane</location>
    </subcellularLocation>
</comment>
<accession>A0A836A712</accession>
<proteinExistence type="predicted"/>
<protein>
    <submittedName>
        <fullName evidence="5">Uncharacterized protein</fullName>
    </submittedName>
</protein>
<evidence type="ECO:0000313" key="6">
    <source>
        <dbReference type="Proteomes" id="UP000664991"/>
    </source>
</evidence>
<keyword evidence="2" id="KW-0812">Transmembrane</keyword>
<name>A0A836A712_SHEEP</name>
<dbReference type="Proteomes" id="UP000664991">
    <property type="component" value="Unassembled WGS sequence"/>
</dbReference>
<sequence length="116" mass="12880">MSRRGTAPLDCLKVFMKIHASKTKWLNILGALQGEHDPRVGQRSLCCGDRINVLKIAPESFMAYEQIKRTIQGQQKTLHVQEHFVAGLLAGATSQTIIYRHVGAEDVADPSWKGPL</sequence>
<dbReference type="EMBL" id="JAEMGP010000005">
    <property type="protein sequence ID" value="KAG5209488.1"/>
    <property type="molecule type" value="Genomic_DNA"/>
</dbReference>
<evidence type="ECO:0000256" key="4">
    <source>
        <dbReference type="ARBA" id="ARBA00023136"/>
    </source>
</evidence>
<gene>
    <name evidence="5" type="ORF">JEQ12_017053</name>
</gene>
<keyword evidence="3" id="KW-0677">Repeat</keyword>
<dbReference type="SUPFAM" id="SSF103506">
    <property type="entry name" value="Mitochondrial carrier"/>
    <property type="match status" value="1"/>
</dbReference>
<evidence type="ECO:0000256" key="3">
    <source>
        <dbReference type="ARBA" id="ARBA00022737"/>
    </source>
</evidence>
<keyword evidence="4" id="KW-0472">Membrane</keyword>
<dbReference type="GO" id="GO:0016020">
    <property type="term" value="C:membrane"/>
    <property type="evidence" value="ECO:0007669"/>
    <property type="project" value="UniProtKB-SubCell"/>
</dbReference>
<comment type="caution">
    <text evidence="5">The sequence shown here is derived from an EMBL/GenBank/DDBJ whole genome shotgun (WGS) entry which is preliminary data.</text>
</comment>
<dbReference type="Gene3D" id="1.50.40.10">
    <property type="entry name" value="Mitochondrial carrier domain"/>
    <property type="match status" value="1"/>
</dbReference>
<organism evidence="5 6">
    <name type="scientific">Ovis aries</name>
    <name type="common">Sheep</name>
    <dbReference type="NCBI Taxonomy" id="9940"/>
    <lineage>
        <taxon>Eukaryota</taxon>
        <taxon>Metazoa</taxon>
        <taxon>Chordata</taxon>
        <taxon>Craniata</taxon>
        <taxon>Vertebrata</taxon>
        <taxon>Euteleostomi</taxon>
        <taxon>Mammalia</taxon>
        <taxon>Eutheria</taxon>
        <taxon>Laurasiatheria</taxon>
        <taxon>Artiodactyla</taxon>
        <taxon>Ruminantia</taxon>
        <taxon>Pecora</taxon>
        <taxon>Bovidae</taxon>
        <taxon>Caprinae</taxon>
        <taxon>Ovis</taxon>
    </lineage>
</organism>
<evidence type="ECO:0000313" key="5">
    <source>
        <dbReference type="EMBL" id="KAG5209488.1"/>
    </source>
</evidence>
<dbReference type="AlphaFoldDB" id="A0A836A712"/>
<dbReference type="InterPro" id="IPR023395">
    <property type="entry name" value="MCP_dom_sf"/>
</dbReference>
<dbReference type="PANTHER" id="PTHR24089">
    <property type="entry name" value="SOLUTE CARRIER FAMILY 25"/>
    <property type="match status" value="1"/>
</dbReference>
<evidence type="ECO:0000256" key="2">
    <source>
        <dbReference type="ARBA" id="ARBA00022692"/>
    </source>
</evidence>
<evidence type="ECO:0000256" key="1">
    <source>
        <dbReference type="ARBA" id="ARBA00004370"/>
    </source>
</evidence>